<dbReference type="Gene3D" id="1.10.10.10">
    <property type="entry name" value="Winged helix-like DNA-binding domain superfamily/Winged helix DNA-binding domain"/>
    <property type="match status" value="1"/>
</dbReference>
<dbReference type="InterPro" id="IPR002514">
    <property type="entry name" value="Transposase_8"/>
</dbReference>
<sequence>MRGKVTAGQMGLMRGVLTTPAPRRYPLELRERAVRTYRTAEPNVIGRMAEELGAHHETLGNWMRQAEADAGDGLLTTEEKEELARLRREVRELCRANEVLRTASPQLGCLPPYGFPTQAPRSGHPAPTAYLTRHEMQPVVRAHQAHRQRSP</sequence>
<dbReference type="SUPFAM" id="SSF46689">
    <property type="entry name" value="Homeodomain-like"/>
    <property type="match status" value="1"/>
</dbReference>
<dbReference type="InterPro" id="IPR036388">
    <property type="entry name" value="WH-like_DNA-bd_sf"/>
</dbReference>
<gene>
    <name evidence="2" type="ORF">SAZU_7348</name>
</gene>
<protein>
    <submittedName>
        <fullName evidence="2">Transposase IS3/IS911 family protein</fullName>
    </submittedName>
</protein>
<dbReference type="GO" id="GO:0004803">
    <property type="term" value="F:transposase activity"/>
    <property type="evidence" value="ECO:0007669"/>
    <property type="project" value="InterPro"/>
</dbReference>
<dbReference type="Proteomes" id="UP000053859">
    <property type="component" value="Unassembled WGS sequence"/>
</dbReference>
<dbReference type="RefSeq" id="WP_078945654.1">
    <property type="nucleotide sequence ID" value="NZ_DF968434.1"/>
</dbReference>
<evidence type="ECO:0000313" key="2">
    <source>
        <dbReference type="EMBL" id="GAP52471.1"/>
    </source>
</evidence>
<dbReference type="AlphaFoldDB" id="A0A0K8PXH3"/>
<name>A0A0K8PXH3_STRAJ</name>
<dbReference type="GO" id="GO:0003677">
    <property type="term" value="F:DNA binding"/>
    <property type="evidence" value="ECO:0007669"/>
    <property type="project" value="InterPro"/>
</dbReference>
<organism evidence="2 3">
    <name type="scientific">Streptomyces azureus</name>
    <dbReference type="NCBI Taxonomy" id="146537"/>
    <lineage>
        <taxon>Bacteria</taxon>
        <taxon>Bacillati</taxon>
        <taxon>Actinomycetota</taxon>
        <taxon>Actinomycetes</taxon>
        <taxon>Kitasatosporales</taxon>
        <taxon>Streptomycetaceae</taxon>
        <taxon>Streptomyces</taxon>
    </lineage>
</organism>
<dbReference type="PATRIC" id="fig|146537.3.peg.7730"/>
<keyword evidence="1" id="KW-0175">Coiled coil</keyword>
<dbReference type="OrthoDB" id="4426778at2"/>
<proteinExistence type="predicted"/>
<evidence type="ECO:0000256" key="1">
    <source>
        <dbReference type="SAM" id="Coils"/>
    </source>
</evidence>
<dbReference type="InterPro" id="IPR009057">
    <property type="entry name" value="Homeodomain-like_sf"/>
</dbReference>
<feature type="coiled-coil region" evidence="1">
    <location>
        <begin position="76"/>
        <end position="103"/>
    </location>
</feature>
<keyword evidence="3" id="KW-1185">Reference proteome</keyword>
<dbReference type="EMBL" id="DF968434">
    <property type="protein sequence ID" value="GAP52471.1"/>
    <property type="molecule type" value="Genomic_DNA"/>
</dbReference>
<dbReference type="GO" id="GO:0006313">
    <property type="term" value="P:DNA transposition"/>
    <property type="evidence" value="ECO:0007669"/>
    <property type="project" value="InterPro"/>
</dbReference>
<accession>A0A0K8PXH3</accession>
<reference evidence="2" key="1">
    <citation type="journal article" date="2015" name="Genome Announc.">
        <title>Draft Genome Sequence of Thiostrepton-Producing Streptomyces azureus ATCC 14921.</title>
        <authorList>
            <person name="Sakihara K."/>
            <person name="Maeda J."/>
            <person name="Tashiro K."/>
            <person name="Fujino Y."/>
            <person name="Kuhara S."/>
            <person name="Ohshima T."/>
            <person name="Ogata S."/>
            <person name="Doi K."/>
        </authorList>
    </citation>
    <scope>NUCLEOTIDE SEQUENCE [LARGE SCALE GENOMIC DNA]</scope>
    <source>
        <strain evidence="2">ATCC14921</strain>
    </source>
</reference>
<dbReference type="Pfam" id="PF01527">
    <property type="entry name" value="HTH_Tnp_1"/>
    <property type="match status" value="1"/>
</dbReference>
<evidence type="ECO:0000313" key="3">
    <source>
        <dbReference type="Proteomes" id="UP000053859"/>
    </source>
</evidence>